<protein>
    <submittedName>
        <fullName evidence="1">Uncharacterized protein</fullName>
    </submittedName>
</protein>
<evidence type="ECO:0000313" key="1">
    <source>
        <dbReference type="EMBL" id="TKJ40886.1"/>
    </source>
</evidence>
<name>A0A532V0Z1_UNCT6</name>
<reference evidence="1 2" key="1">
    <citation type="submission" date="2017-06" db="EMBL/GenBank/DDBJ databases">
        <title>Novel microbial phyla capable of carbon fixation and sulfur reduction in deep-sea sediments.</title>
        <authorList>
            <person name="Huang J."/>
            <person name="Baker B."/>
            <person name="Wang Y."/>
        </authorList>
    </citation>
    <scope>NUCLEOTIDE SEQUENCE [LARGE SCALE GENOMIC DNA]</scope>
    <source>
        <strain evidence="1">B3_TA06</strain>
    </source>
</reference>
<proteinExistence type="predicted"/>
<sequence length="386" mass="42924">MRKLTISLLLMVAVVSAQEIYGEWIAQRTGEILKLSEDGSYMWGSSVGNFWIEEGSILFRDAATDDIASYALGFGGDVMQFTDYWMGARTLFVRKGSPAENLPPTILEDVESVSPPLLAEKDGVWLREQDTELAFEVLHFIIGEALSKEEGSQLVDAWIAEFKAAPAEFKARIGSFAAARDELYRTPAPWEVGKLRRRLLSEIYKESKDLPTGEQSAFIRAVYRHLEVLAFNEKETPALTDRDLEVYLDYVTFLITLSTGKPTAWPQAQRDSVASRIVSEFPTYPLAKREFLCSAQVLLGYFGYAWDEADAAERGRIAKGMLGDAAASDVDYGMLAPGVSVTTAKGKMDDATLAALAKLLAMDHKATMKAWAEGRSWPYYYEILTP</sequence>
<gene>
    <name evidence="1" type="ORF">CEE36_09080</name>
</gene>
<accession>A0A532V0Z1</accession>
<evidence type="ECO:0000313" key="2">
    <source>
        <dbReference type="Proteomes" id="UP000317778"/>
    </source>
</evidence>
<comment type="caution">
    <text evidence="1">The sequence shown here is derived from an EMBL/GenBank/DDBJ whole genome shotgun (WGS) entry which is preliminary data.</text>
</comment>
<organism evidence="1 2">
    <name type="scientific">candidate division TA06 bacterium B3_TA06</name>
    <dbReference type="NCBI Taxonomy" id="2012487"/>
    <lineage>
        <taxon>Bacteria</taxon>
        <taxon>Bacteria division TA06</taxon>
    </lineage>
</organism>
<dbReference type="AlphaFoldDB" id="A0A532V0Z1"/>
<dbReference type="Proteomes" id="UP000317778">
    <property type="component" value="Unassembled WGS sequence"/>
</dbReference>
<dbReference type="EMBL" id="NJBO01000016">
    <property type="protein sequence ID" value="TKJ40886.1"/>
    <property type="molecule type" value="Genomic_DNA"/>
</dbReference>